<dbReference type="EMBL" id="LCYG01000018">
    <property type="protein sequence ID" value="KLK93688.1"/>
    <property type="molecule type" value="Genomic_DNA"/>
</dbReference>
<evidence type="ECO:0000256" key="2">
    <source>
        <dbReference type="ARBA" id="ARBA00023239"/>
    </source>
</evidence>
<dbReference type="AlphaFoldDB" id="A0A0H1RER6"/>
<dbReference type="SUPFAM" id="SSF52096">
    <property type="entry name" value="ClpP/crotonase"/>
    <property type="match status" value="1"/>
</dbReference>
<dbReference type="InterPro" id="IPR014748">
    <property type="entry name" value="Enoyl-CoA_hydra_C"/>
</dbReference>
<keyword evidence="5" id="KW-1185">Reference proteome</keyword>
<evidence type="ECO:0000256" key="3">
    <source>
        <dbReference type="RuleBase" id="RU003707"/>
    </source>
</evidence>
<dbReference type="GO" id="GO:0006635">
    <property type="term" value="P:fatty acid beta-oxidation"/>
    <property type="evidence" value="ECO:0007669"/>
    <property type="project" value="TreeGrafter"/>
</dbReference>
<dbReference type="RefSeq" id="WP_047188390.1">
    <property type="nucleotide sequence ID" value="NZ_LCYG01000018.1"/>
</dbReference>
<dbReference type="NCBIfam" id="NF004781">
    <property type="entry name" value="PRK06127.1"/>
    <property type="match status" value="1"/>
</dbReference>
<proteinExistence type="inferred from homology"/>
<dbReference type="Gene3D" id="3.90.226.10">
    <property type="entry name" value="2-enoyl-CoA Hydratase, Chain A, domain 1"/>
    <property type="match status" value="1"/>
</dbReference>
<dbReference type="InterPro" id="IPR001753">
    <property type="entry name" value="Enoyl-CoA_hydra/iso"/>
</dbReference>
<dbReference type="Gene3D" id="1.10.12.10">
    <property type="entry name" value="Lyase 2-enoyl-coa Hydratase, Chain A, domain 2"/>
    <property type="match status" value="1"/>
</dbReference>
<dbReference type="CDD" id="cd06558">
    <property type="entry name" value="crotonase-like"/>
    <property type="match status" value="1"/>
</dbReference>
<evidence type="ECO:0000256" key="1">
    <source>
        <dbReference type="ARBA" id="ARBA00005254"/>
    </source>
</evidence>
<protein>
    <submittedName>
        <fullName evidence="4">Enoyl-CoA hydratase</fullName>
        <ecNumber evidence="4">4.2.1.17</ecNumber>
    </submittedName>
</protein>
<dbReference type="PANTHER" id="PTHR11941:SF54">
    <property type="entry name" value="ENOYL-COA HYDRATASE, MITOCHONDRIAL"/>
    <property type="match status" value="1"/>
</dbReference>
<comment type="caution">
    <text evidence="4">The sequence shown here is derived from an EMBL/GenBank/DDBJ whole genome shotgun (WGS) entry which is preliminary data.</text>
</comment>
<dbReference type="STRING" id="1225564.AA309_07500"/>
<dbReference type="InterPro" id="IPR029045">
    <property type="entry name" value="ClpP/crotonase-like_dom_sf"/>
</dbReference>
<reference evidence="4 5" key="1">
    <citation type="submission" date="2015-05" db="EMBL/GenBank/DDBJ databases">
        <title>Draft genome sequence of Microvirga vignae strain BR3299, a novel nitrogen fixing bacteria isolated from Brazil semi-aired region.</title>
        <authorList>
            <person name="Zilli J.E."/>
            <person name="Passos S.R."/>
            <person name="Leite J."/>
            <person name="Baldani J.I."/>
            <person name="Xavier G.R."/>
            <person name="Rumjaneck N.G."/>
            <person name="Simoes-Araujo J.L."/>
        </authorList>
    </citation>
    <scope>NUCLEOTIDE SEQUENCE [LARGE SCALE GENOMIC DNA]</scope>
    <source>
        <strain evidence="4 5">BR3299</strain>
    </source>
</reference>
<organism evidence="4 5">
    <name type="scientific">Microvirga vignae</name>
    <dbReference type="NCBI Taxonomy" id="1225564"/>
    <lineage>
        <taxon>Bacteria</taxon>
        <taxon>Pseudomonadati</taxon>
        <taxon>Pseudomonadota</taxon>
        <taxon>Alphaproteobacteria</taxon>
        <taxon>Hyphomicrobiales</taxon>
        <taxon>Methylobacteriaceae</taxon>
        <taxon>Microvirga</taxon>
    </lineage>
</organism>
<comment type="similarity">
    <text evidence="1 3">Belongs to the enoyl-CoA hydratase/isomerase family.</text>
</comment>
<dbReference type="GO" id="GO:0004300">
    <property type="term" value="F:enoyl-CoA hydratase activity"/>
    <property type="evidence" value="ECO:0007669"/>
    <property type="project" value="UniProtKB-EC"/>
</dbReference>
<dbReference type="PATRIC" id="fig|1225564.3.peg.2033"/>
<dbReference type="PROSITE" id="PS00166">
    <property type="entry name" value="ENOYL_COA_HYDRATASE"/>
    <property type="match status" value="1"/>
</dbReference>
<evidence type="ECO:0000313" key="4">
    <source>
        <dbReference type="EMBL" id="KLK93688.1"/>
    </source>
</evidence>
<accession>A0A0H1RER6</accession>
<evidence type="ECO:0000313" key="5">
    <source>
        <dbReference type="Proteomes" id="UP000035489"/>
    </source>
</evidence>
<keyword evidence="2 4" id="KW-0456">Lyase</keyword>
<dbReference type="InterPro" id="IPR018376">
    <property type="entry name" value="Enoyl-CoA_hyd/isom_CS"/>
</dbReference>
<name>A0A0H1RER6_9HYPH</name>
<sequence length="266" mass="27738">MNASFSPVSPKLTTSIDGPVAMLAINNPAKHNAVDLGMWQALPGIISSLDQDERVRVVILRGAGTESFASGADIAEFETVRADAEGGRAYEAINEAAFWAVAHCSKPVIAMIRGFCLGGGFGLALSCDLRIASENATFGIPAARLGVGYPPGAMKLITATVGAPAAKDLFYTARRIGADEAQRLGVVQRVVPDSSLENAVLALAHDIARNAPLTIRAAKAAIDAAMGIGHPNIDPVALADQCFDSADAVEGRTAFLKKRQPVFTGR</sequence>
<dbReference type="EC" id="4.2.1.17" evidence="4"/>
<dbReference type="PANTHER" id="PTHR11941">
    <property type="entry name" value="ENOYL-COA HYDRATASE-RELATED"/>
    <property type="match status" value="1"/>
</dbReference>
<dbReference type="OrthoDB" id="9810797at2"/>
<gene>
    <name evidence="4" type="ORF">AA309_07500</name>
</gene>
<dbReference type="Pfam" id="PF00378">
    <property type="entry name" value="ECH_1"/>
    <property type="match status" value="1"/>
</dbReference>
<dbReference type="Proteomes" id="UP000035489">
    <property type="component" value="Unassembled WGS sequence"/>
</dbReference>